<dbReference type="Proteomes" id="UP000095651">
    <property type="component" value="Unassembled WGS sequence"/>
</dbReference>
<dbReference type="InterPro" id="IPR024008">
    <property type="entry name" value="BsaA"/>
</dbReference>
<dbReference type="EMBL" id="CYZE01000005">
    <property type="protein sequence ID" value="CUO35409.1"/>
    <property type="molecule type" value="Genomic_DNA"/>
</dbReference>
<feature type="transmembrane region" description="Helical" evidence="1">
    <location>
        <begin position="503"/>
        <end position="521"/>
    </location>
</feature>
<keyword evidence="2" id="KW-0732">Signal</keyword>
<evidence type="ECO:0000256" key="2">
    <source>
        <dbReference type="SAM" id="SignalP"/>
    </source>
</evidence>
<keyword evidence="1" id="KW-0472">Membrane</keyword>
<name>A0A174EG49_9FIRM</name>
<dbReference type="AlphaFoldDB" id="A0A174EG49"/>
<dbReference type="NCBIfam" id="TIGR04090">
    <property type="entry name" value="exp_by_SipW_IV"/>
    <property type="match status" value="1"/>
</dbReference>
<proteinExistence type="predicted"/>
<accession>A0A174EG49</accession>
<protein>
    <submittedName>
        <fullName evidence="3">Camelysin metallo-endopeptidase</fullName>
    </submittedName>
</protein>
<sequence length="530" mass="57544">MRKGGHKLLGLAALASLMLIGGTWAAWTQEITAGNEFMPGTYETSLDEKFTPPTDWSPGTEQEKRVRISNKGTVPVMAKAVITQSWIRREDVYATRLNASGDVVQEPVAPFKGEAFPLTFQTDEGEEYASIPNFKKNAVVLLDSGKTADSSLSLGLSAVSTVDAARGKWLLLNEVPDAKGQYTLYYMGIIEPGSSTPEFLESVTLNRKLGRTITGKETRFIKMEDGSTKKVTIDSVNAEFGYDSAKYTMDIKGSTVQATKAAVEEIFGTGDETLAYLAGQVAESGIFESAEVKTLKFEESNGRMVYVPYRNEEGAETGNWFMSFTDMVPGGIYKDKLSIENASKKKYRLYAQVVPREQDTVKAQLLDLITMKVYYQGTLIYDGKATGASLITEEGLNRAVPLGTYASGDKGVIEVELSLDPTLKLGDGRSEKYAGVLTKVDWKFMVTEVKAPDGGGSDNPGKPDHNTVVTIPDSPVPAGDLTVIEDSPVPLALIPKTGDTTPLIPMIATVIGSGIALLYLAERLRRKKED</sequence>
<keyword evidence="1" id="KW-0812">Transmembrane</keyword>
<gene>
    <name evidence="3" type="ORF">ERS852407_02591</name>
</gene>
<feature type="chain" id="PRO_5008020718" evidence="2">
    <location>
        <begin position="26"/>
        <end position="530"/>
    </location>
</feature>
<evidence type="ECO:0000256" key="1">
    <source>
        <dbReference type="SAM" id="Phobius"/>
    </source>
</evidence>
<reference evidence="3 4" key="1">
    <citation type="submission" date="2015-09" db="EMBL/GenBank/DDBJ databases">
        <authorList>
            <consortium name="Pathogen Informatics"/>
        </authorList>
    </citation>
    <scope>NUCLEOTIDE SEQUENCE [LARGE SCALE GENOMIC DNA]</scope>
    <source>
        <strain evidence="3 4">2789STDY5608850</strain>
    </source>
</reference>
<evidence type="ECO:0000313" key="3">
    <source>
        <dbReference type="EMBL" id="CUO35409.1"/>
    </source>
</evidence>
<feature type="signal peptide" evidence="2">
    <location>
        <begin position="1"/>
        <end position="25"/>
    </location>
</feature>
<dbReference type="InterPro" id="IPR023833">
    <property type="entry name" value="Signal_pept_SipW-depend-type"/>
</dbReference>
<organism evidence="3 4">
    <name type="scientific">Hungatella hathewayi</name>
    <dbReference type="NCBI Taxonomy" id="154046"/>
    <lineage>
        <taxon>Bacteria</taxon>
        <taxon>Bacillati</taxon>
        <taxon>Bacillota</taxon>
        <taxon>Clostridia</taxon>
        <taxon>Lachnospirales</taxon>
        <taxon>Lachnospiraceae</taxon>
        <taxon>Hungatella</taxon>
    </lineage>
</organism>
<dbReference type="NCBIfam" id="TIGR04088">
    <property type="entry name" value="cognate_SipW"/>
    <property type="match status" value="1"/>
</dbReference>
<evidence type="ECO:0000313" key="4">
    <source>
        <dbReference type="Proteomes" id="UP000095651"/>
    </source>
</evidence>
<dbReference type="RefSeq" id="WP_055655615.1">
    <property type="nucleotide sequence ID" value="NZ_CABIXC010000005.1"/>
</dbReference>
<keyword evidence="1" id="KW-1133">Transmembrane helix</keyword>